<proteinExistence type="predicted"/>
<dbReference type="PROSITE" id="PS01124">
    <property type="entry name" value="HTH_ARAC_FAMILY_2"/>
    <property type="match status" value="1"/>
</dbReference>
<dbReference type="PANTHER" id="PTHR43280">
    <property type="entry name" value="ARAC-FAMILY TRANSCRIPTIONAL REGULATOR"/>
    <property type="match status" value="1"/>
</dbReference>
<evidence type="ECO:0000259" key="4">
    <source>
        <dbReference type="PROSITE" id="PS01124"/>
    </source>
</evidence>
<dbReference type="PANTHER" id="PTHR43280:SF2">
    <property type="entry name" value="HTH-TYPE TRANSCRIPTIONAL REGULATOR EXSA"/>
    <property type="match status" value="1"/>
</dbReference>
<dbReference type="Proteomes" id="UP000824141">
    <property type="component" value="Unassembled WGS sequence"/>
</dbReference>
<dbReference type="PRINTS" id="PR00032">
    <property type="entry name" value="HTHARAC"/>
</dbReference>
<keyword evidence="2" id="KW-0238">DNA-binding</keyword>
<dbReference type="SUPFAM" id="SSF46689">
    <property type="entry name" value="Homeodomain-like"/>
    <property type="match status" value="1"/>
</dbReference>
<gene>
    <name evidence="5" type="ORF">IAD03_02515</name>
</gene>
<dbReference type="InterPro" id="IPR018060">
    <property type="entry name" value="HTH_AraC"/>
</dbReference>
<name>A0A9D1FR69_9FIRM</name>
<feature type="domain" description="HTH araC/xylS-type" evidence="4">
    <location>
        <begin position="1"/>
        <end position="34"/>
    </location>
</feature>
<evidence type="ECO:0000256" key="3">
    <source>
        <dbReference type="ARBA" id="ARBA00023163"/>
    </source>
</evidence>
<feature type="non-terminal residue" evidence="5">
    <location>
        <position position="1"/>
    </location>
</feature>
<dbReference type="InterPro" id="IPR020449">
    <property type="entry name" value="Tscrpt_reg_AraC-type_HTH"/>
</dbReference>
<dbReference type="InterPro" id="IPR009057">
    <property type="entry name" value="Homeodomain-like_sf"/>
</dbReference>
<evidence type="ECO:0000256" key="2">
    <source>
        <dbReference type="ARBA" id="ARBA00023125"/>
    </source>
</evidence>
<reference evidence="5" key="1">
    <citation type="submission" date="2020-10" db="EMBL/GenBank/DDBJ databases">
        <authorList>
            <person name="Gilroy R."/>
        </authorList>
    </citation>
    <scope>NUCLEOTIDE SEQUENCE</scope>
    <source>
        <strain evidence="5">6086</strain>
    </source>
</reference>
<dbReference type="Pfam" id="PF00165">
    <property type="entry name" value="HTH_AraC"/>
    <property type="match status" value="1"/>
</dbReference>
<evidence type="ECO:0000256" key="1">
    <source>
        <dbReference type="ARBA" id="ARBA00023015"/>
    </source>
</evidence>
<keyword evidence="3" id="KW-0804">Transcription</keyword>
<dbReference type="GO" id="GO:0043565">
    <property type="term" value="F:sequence-specific DNA binding"/>
    <property type="evidence" value="ECO:0007669"/>
    <property type="project" value="InterPro"/>
</dbReference>
<keyword evidence="1" id="KW-0805">Transcription regulation</keyword>
<dbReference type="EMBL" id="DVJM01000040">
    <property type="protein sequence ID" value="HIS78222.1"/>
    <property type="molecule type" value="Genomic_DNA"/>
</dbReference>
<accession>A0A9D1FR69</accession>
<evidence type="ECO:0000313" key="6">
    <source>
        <dbReference type="Proteomes" id="UP000824141"/>
    </source>
</evidence>
<dbReference type="AlphaFoldDB" id="A0A9D1FR69"/>
<dbReference type="GO" id="GO:0003700">
    <property type="term" value="F:DNA-binding transcription factor activity"/>
    <property type="evidence" value="ECO:0007669"/>
    <property type="project" value="InterPro"/>
</dbReference>
<protein>
    <submittedName>
        <fullName evidence="5">AraC family transcriptional regulator</fullName>
    </submittedName>
</protein>
<organism evidence="5 6">
    <name type="scientific">Candidatus Caccousia stercoris</name>
    <dbReference type="NCBI Taxonomy" id="2840723"/>
    <lineage>
        <taxon>Bacteria</taxon>
        <taxon>Bacillati</taxon>
        <taxon>Bacillota</taxon>
        <taxon>Clostridia</taxon>
        <taxon>Eubacteriales</taxon>
        <taxon>Oscillospiraceae</taxon>
        <taxon>Oscillospiraceae incertae sedis</taxon>
        <taxon>Candidatus Caccousia</taxon>
    </lineage>
</organism>
<comment type="caution">
    <text evidence="5">The sequence shown here is derived from an EMBL/GenBank/DDBJ whole genome shotgun (WGS) entry which is preliminary data.</text>
</comment>
<sequence length="38" mass="4322">VRDVALASGFQNISYFSRQFKQSTGMTPQEYRKGGLRP</sequence>
<evidence type="ECO:0000313" key="5">
    <source>
        <dbReference type="EMBL" id="HIS78222.1"/>
    </source>
</evidence>
<dbReference type="Gene3D" id="1.10.10.60">
    <property type="entry name" value="Homeodomain-like"/>
    <property type="match status" value="1"/>
</dbReference>
<reference evidence="5" key="2">
    <citation type="journal article" date="2021" name="PeerJ">
        <title>Extensive microbial diversity within the chicken gut microbiome revealed by metagenomics and culture.</title>
        <authorList>
            <person name="Gilroy R."/>
            <person name="Ravi A."/>
            <person name="Getino M."/>
            <person name="Pursley I."/>
            <person name="Horton D.L."/>
            <person name="Alikhan N.F."/>
            <person name="Baker D."/>
            <person name="Gharbi K."/>
            <person name="Hall N."/>
            <person name="Watson M."/>
            <person name="Adriaenssens E.M."/>
            <person name="Foster-Nyarko E."/>
            <person name="Jarju S."/>
            <person name="Secka A."/>
            <person name="Antonio M."/>
            <person name="Oren A."/>
            <person name="Chaudhuri R.R."/>
            <person name="La Ragione R."/>
            <person name="Hildebrand F."/>
            <person name="Pallen M.J."/>
        </authorList>
    </citation>
    <scope>NUCLEOTIDE SEQUENCE</scope>
    <source>
        <strain evidence="5">6086</strain>
    </source>
</reference>